<keyword evidence="7" id="KW-1185">Reference proteome</keyword>
<gene>
    <name evidence="6" type="primary">ppa_2</name>
    <name evidence="6" type="ORF">OPKNFCMD_4323</name>
</gene>
<evidence type="ECO:0000256" key="1">
    <source>
        <dbReference type="ARBA" id="ARBA00001946"/>
    </source>
</evidence>
<evidence type="ECO:0000256" key="3">
    <source>
        <dbReference type="ARBA" id="ARBA00022723"/>
    </source>
</evidence>
<evidence type="ECO:0000256" key="4">
    <source>
        <dbReference type="ARBA" id="ARBA00022801"/>
    </source>
</evidence>
<dbReference type="InterPro" id="IPR036649">
    <property type="entry name" value="Pyrophosphatase_sf"/>
</dbReference>
<protein>
    <recommendedName>
        <fullName evidence="2">inorganic diphosphatase</fullName>
        <ecNumber evidence="2">3.6.1.1</ecNumber>
    </recommendedName>
</protein>
<keyword evidence="3" id="KW-0479">Metal-binding</keyword>
<dbReference type="RefSeq" id="WP_128560975.1">
    <property type="nucleotide sequence ID" value="NZ_BPQH01000014.1"/>
</dbReference>
<comment type="cofactor">
    <cofactor evidence="1">
        <name>Mg(2+)</name>
        <dbReference type="ChEBI" id="CHEBI:18420"/>
    </cofactor>
</comment>
<dbReference type="PANTHER" id="PTHR10286">
    <property type="entry name" value="INORGANIC PYROPHOSPHATASE"/>
    <property type="match status" value="1"/>
</dbReference>
<evidence type="ECO:0000256" key="5">
    <source>
        <dbReference type="ARBA" id="ARBA00022842"/>
    </source>
</evidence>
<reference evidence="6" key="2">
    <citation type="submission" date="2021-08" db="EMBL/GenBank/DDBJ databases">
        <authorList>
            <person name="Tani A."/>
            <person name="Ola A."/>
            <person name="Ogura Y."/>
            <person name="Katsura K."/>
            <person name="Hayashi T."/>
        </authorList>
    </citation>
    <scope>NUCLEOTIDE SEQUENCE</scope>
    <source>
        <strain evidence="6">KCTC 52305</strain>
    </source>
</reference>
<comment type="caution">
    <text evidence="6">The sequence shown here is derived from an EMBL/GenBank/DDBJ whole genome shotgun (WGS) entry which is preliminary data.</text>
</comment>
<dbReference type="InterPro" id="IPR008162">
    <property type="entry name" value="Pyrophosphatase"/>
</dbReference>
<accession>A0ABQ4R1T7</accession>
<dbReference type="Gene3D" id="3.90.80.10">
    <property type="entry name" value="Inorganic pyrophosphatase"/>
    <property type="match status" value="1"/>
</dbReference>
<dbReference type="SUPFAM" id="SSF50324">
    <property type="entry name" value="Inorganic pyrophosphatase"/>
    <property type="match status" value="1"/>
</dbReference>
<evidence type="ECO:0000256" key="2">
    <source>
        <dbReference type="ARBA" id="ARBA00012146"/>
    </source>
</evidence>
<evidence type="ECO:0000313" key="7">
    <source>
        <dbReference type="Proteomes" id="UP001055167"/>
    </source>
</evidence>
<dbReference type="EC" id="3.6.1.1" evidence="2"/>
<organism evidence="6 7">
    <name type="scientific">Methylobacterium crusticola</name>
    <dbReference type="NCBI Taxonomy" id="1697972"/>
    <lineage>
        <taxon>Bacteria</taxon>
        <taxon>Pseudomonadati</taxon>
        <taxon>Pseudomonadota</taxon>
        <taxon>Alphaproteobacteria</taxon>
        <taxon>Hyphomicrobiales</taxon>
        <taxon>Methylobacteriaceae</taxon>
        <taxon>Methylobacterium</taxon>
    </lineage>
</organism>
<proteinExistence type="predicted"/>
<evidence type="ECO:0000313" key="6">
    <source>
        <dbReference type="EMBL" id="GJD51568.1"/>
    </source>
</evidence>
<dbReference type="Pfam" id="PF00719">
    <property type="entry name" value="Pyrophosphatase"/>
    <property type="match status" value="1"/>
</dbReference>
<name>A0ABQ4R1T7_9HYPH</name>
<keyword evidence="5" id="KW-0460">Magnesium</keyword>
<dbReference type="EMBL" id="BPQH01000014">
    <property type="protein sequence ID" value="GJD51568.1"/>
    <property type="molecule type" value="Genomic_DNA"/>
</dbReference>
<dbReference type="PROSITE" id="PS00387">
    <property type="entry name" value="PPASE"/>
    <property type="match status" value="1"/>
</dbReference>
<dbReference type="Proteomes" id="UP001055167">
    <property type="component" value="Unassembled WGS sequence"/>
</dbReference>
<keyword evidence="4" id="KW-0378">Hydrolase</keyword>
<reference evidence="6" key="1">
    <citation type="journal article" date="2021" name="Front. Microbiol.">
        <title>Comprehensive Comparative Genomics and Phenotyping of Methylobacterium Species.</title>
        <authorList>
            <person name="Alessa O."/>
            <person name="Ogura Y."/>
            <person name="Fujitani Y."/>
            <person name="Takami H."/>
            <person name="Hayashi T."/>
            <person name="Sahin N."/>
            <person name="Tani A."/>
        </authorList>
    </citation>
    <scope>NUCLEOTIDE SEQUENCE</scope>
    <source>
        <strain evidence="6">KCTC 52305</strain>
    </source>
</reference>
<sequence length="179" mass="19332">MRSEAPAPLPAFAEGAAVHVVIETPKGSRNKYAYDDGTGVFQLKGVLPEGMSFPYDYGYVPSTRGDDGDPLDVLVIMDAPAFPGCVMTARIIGAIEAEQTERDGRTERNDRLIGVATHAHTHGHVTALSDLRPQMLEEIEAFFEHYNRLAGKAFCPVRRSGADAALALIRSGMKAFAQA</sequence>